<evidence type="ECO:0000313" key="7">
    <source>
        <dbReference type="EMBL" id="RDW22913.1"/>
    </source>
</evidence>
<dbReference type="InterPro" id="IPR038324">
    <property type="entry name" value="Rpb4/RPC9_sf"/>
</dbReference>
<keyword evidence="2" id="KW-0539">Nucleus</keyword>
<evidence type="ECO:0000313" key="6">
    <source>
        <dbReference type="EMBL" id="AOW02776.1"/>
    </source>
</evidence>
<dbReference type="GO" id="GO:0006368">
    <property type="term" value="P:transcription elongation by RNA polymerase II"/>
    <property type="evidence" value="ECO:0007669"/>
    <property type="project" value="EnsemblFungi"/>
</dbReference>
<dbReference type="SUPFAM" id="SSF47819">
    <property type="entry name" value="HRDC-like"/>
    <property type="match status" value="1"/>
</dbReference>
<name>A0A1H6PZZ9_YARLL</name>
<dbReference type="EMBL" id="CP017555">
    <property type="protein sequence ID" value="AOW02776.1"/>
    <property type="molecule type" value="Genomic_DNA"/>
</dbReference>
<reference evidence="6 8" key="1">
    <citation type="journal article" date="2016" name="PLoS ONE">
        <title>Sequence Assembly of Yarrowia lipolytica Strain W29/CLIB89 Shows Transposable Element Diversity.</title>
        <authorList>
            <person name="Magnan C."/>
            <person name="Yu J."/>
            <person name="Chang I."/>
            <person name="Jahn E."/>
            <person name="Kanomata Y."/>
            <person name="Wu J."/>
            <person name="Zeller M."/>
            <person name="Oakes M."/>
            <person name="Baldi P."/>
            <person name="Sandmeyer S."/>
        </authorList>
    </citation>
    <scope>NUCLEOTIDE SEQUENCE [LARGE SCALE GENOMIC DNA]</scope>
    <source>
        <strain evidence="6">CLIB89</strain>
        <strain evidence="8">CLIB89(W29)</strain>
    </source>
</reference>
<dbReference type="InterPro" id="IPR010997">
    <property type="entry name" value="HRDC-like_sf"/>
</dbReference>
<proteinExistence type="inferred from homology"/>
<comment type="subcellular location">
    <subcellularLocation>
        <location evidence="1">Nucleus</location>
    </subcellularLocation>
</comment>
<dbReference type="GeneID" id="2909514"/>
<feature type="domain" description="RNA polymerase Rpb4/RPC9 core" evidence="5">
    <location>
        <begin position="43"/>
        <end position="178"/>
    </location>
</feature>
<evidence type="ECO:0000259" key="5">
    <source>
        <dbReference type="SMART" id="SM00657"/>
    </source>
</evidence>
<protein>
    <submittedName>
        <fullName evidence="7">HRDC-like protein</fullName>
    </submittedName>
</protein>
<dbReference type="GO" id="GO:0045948">
    <property type="term" value="P:positive regulation of translational initiation"/>
    <property type="evidence" value="ECO:0007669"/>
    <property type="project" value="EnsemblFungi"/>
</dbReference>
<feature type="region of interest" description="Disordered" evidence="4">
    <location>
        <begin position="1"/>
        <end position="20"/>
    </location>
</feature>
<dbReference type="EMBL" id="KZ859135">
    <property type="protein sequence ID" value="RDW22913.1"/>
    <property type="molecule type" value="Genomic_DNA"/>
</dbReference>
<comment type="similarity">
    <text evidence="3">Belongs to the eukaryotic RPB4 RNA polymerase subunit family.</text>
</comment>
<dbReference type="GO" id="GO:0003697">
    <property type="term" value="F:single-stranded DNA binding"/>
    <property type="evidence" value="ECO:0007669"/>
    <property type="project" value="EnsemblFungi"/>
</dbReference>
<dbReference type="GO" id="GO:0005665">
    <property type="term" value="C:RNA polymerase II, core complex"/>
    <property type="evidence" value="ECO:0007669"/>
    <property type="project" value="EnsemblFungi"/>
</dbReference>
<dbReference type="Proteomes" id="UP000182444">
    <property type="component" value="Chromosome 1C"/>
</dbReference>
<evidence type="ECO:0000256" key="4">
    <source>
        <dbReference type="SAM" id="MobiDB-lite"/>
    </source>
</evidence>
<dbReference type="RefSeq" id="XP_501775.1">
    <property type="nucleotide sequence ID" value="XM_501775.1"/>
</dbReference>
<evidence type="ECO:0000256" key="2">
    <source>
        <dbReference type="ARBA" id="ARBA00023242"/>
    </source>
</evidence>
<evidence type="ECO:0000256" key="1">
    <source>
        <dbReference type="ARBA" id="ARBA00004123"/>
    </source>
</evidence>
<evidence type="ECO:0000256" key="3">
    <source>
        <dbReference type="ARBA" id="ARBA00025724"/>
    </source>
</evidence>
<dbReference type="GO" id="GO:0006367">
    <property type="term" value="P:transcription initiation at RNA polymerase II promoter"/>
    <property type="evidence" value="ECO:0007669"/>
    <property type="project" value="EnsemblFungi"/>
</dbReference>
<dbReference type="InterPro" id="IPR006590">
    <property type="entry name" value="RNA_pol_Rpb4/RPC9_core"/>
</dbReference>
<dbReference type="VEuPathDB" id="FungiDB:YALI1_C17949g"/>
<dbReference type="PANTHER" id="PTHR21297">
    <property type="entry name" value="DNA-DIRECTED RNA POLYMERASE II"/>
    <property type="match status" value="1"/>
</dbReference>
<dbReference type="KEGG" id="yli:2909514"/>
<dbReference type="GO" id="GO:0003899">
    <property type="term" value="F:DNA-directed RNA polymerase activity"/>
    <property type="evidence" value="ECO:0007669"/>
    <property type="project" value="EnsemblFungi"/>
</dbReference>
<evidence type="ECO:0000313" key="8">
    <source>
        <dbReference type="Proteomes" id="UP000182444"/>
    </source>
</evidence>
<dbReference type="GO" id="GO:0031369">
    <property type="term" value="F:translation initiation factor binding"/>
    <property type="evidence" value="ECO:0007669"/>
    <property type="project" value="EnsemblFungi"/>
</dbReference>
<dbReference type="GO" id="GO:0000932">
    <property type="term" value="C:P-body"/>
    <property type="evidence" value="ECO:0007669"/>
    <property type="project" value="EnsemblFungi"/>
</dbReference>
<dbReference type="VEuPathDB" id="FungiDB:YALI0_C12793g"/>
<dbReference type="eggNOG" id="KOG2351">
    <property type="taxonomic scope" value="Eukaryota"/>
</dbReference>
<evidence type="ECO:0000313" key="9">
    <source>
        <dbReference type="Proteomes" id="UP000256601"/>
    </source>
</evidence>
<dbReference type="OrthoDB" id="2186918at2759"/>
<dbReference type="Gene3D" id="1.20.1250.40">
    <property type="match status" value="1"/>
</dbReference>
<dbReference type="OMA" id="EPLHPFE"/>
<dbReference type="AlphaFoldDB" id="A0A1H6PZZ9"/>
<gene>
    <name evidence="7" type="ORF">B0I71DRAFT_136825</name>
    <name evidence="6" type="ORF">YALI1_C17949g</name>
</gene>
<dbReference type="InterPro" id="IPR005574">
    <property type="entry name" value="Rpb4/RPC9"/>
</dbReference>
<reference evidence="7 9" key="2">
    <citation type="submission" date="2018-07" db="EMBL/GenBank/DDBJ databases">
        <title>Draft Genome Assemblies for Five Robust Yarrowia lipolytica Strains Exhibiting High Lipid Production and Pentose Sugar Utilization and Sugar Alcohol Secretion from Undetoxified Lignocellulosic Biomass Hydrolysates.</title>
        <authorList>
            <consortium name="DOE Joint Genome Institute"/>
            <person name="Walker C."/>
            <person name="Ryu S."/>
            <person name="Na H."/>
            <person name="Zane M."/>
            <person name="LaButti K."/>
            <person name="Lipzen A."/>
            <person name="Haridas S."/>
            <person name="Barry K."/>
            <person name="Grigoriev I.V."/>
            <person name="Quarterman J."/>
            <person name="Slininger P."/>
            <person name="Dien B."/>
            <person name="Trinh C.T."/>
        </authorList>
    </citation>
    <scope>NUCLEOTIDE SEQUENCE [LARGE SCALE GENOMIC DNA]</scope>
    <source>
        <strain evidence="7 9">YB392</strain>
    </source>
</reference>
<accession>A0A1H6PZZ9</accession>
<dbReference type="Pfam" id="PF03874">
    <property type="entry name" value="RNA_pol_Rpb4"/>
    <property type="match status" value="1"/>
</dbReference>
<dbReference type="SMART" id="SM00657">
    <property type="entry name" value="RPOL4c"/>
    <property type="match status" value="1"/>
</dbReference>
<dbReference type="InterPro" id="IPR045222">
    <property type="entry name" value="Rpb4-like"/>
</dbReference>
<dbReference type="GO" id="GO:1990328">
    <property type="term" value="C:RPB4-RPB7 complex"/>
    <property type="evidence" value="ECO:0007669"/>
    <property type="project" value="EnsemblFungi"/>
</dbReference>
<dbReference type="GO" id="GO:0000288">
    <property type="term" value="P:nuclear-transcribed mRNA catabolic process, deadenylation-dependent decay"/>
    <property type="evidence" value="ECO:0007669"/>
    <property type="project" value="EnsemblFungi"/>
</dbReference>
<dbReference type="GO" id="GO:0003968">
    <property type="term" value="F:RNA-directed RNA polymerase activity"/>
    <property type="evidence" value="ECO:0007669"/>
    <property type="project" value="EnsemblFungi"/>
</dbReference>
<dbReference type="GO" id="GO:0003727">
    <property type="term" value="F:single-stranded RNA binding"/>
    <property type="evidence" value="ECO:0007669"/>
    <property type="project" value="EnsemblFungi"/>
</dbReference>
<dbReference type="GO" id="GO:0000166">
    <property type="term" value="F:nucleotide binding"/>
    <property type="evidence" value="ECO:0007669"/>
    <property type="project" value="InterPro"/>
</dbReference>
<sequence>MNVSTSTVQQQRRKPTTVNAVQDEDAAQLKLGPEFDVTQYTHDGFETALTALSTSEARSLINHTLKKRKNDALGIENTEDDTLDDEEEINANDVLRKTREYMNIFSRFREQQKVAAVAQILRHQDNADLHPFEIAQLGTLSCDGAEEAKTLIPSLAAKRTDAQLQELLDLVREHDREN</sequence>
<organism evidence="6 8">
    <name type="scientific">Yarrowia lipolytica</name>
    <name type="common">Candida lipolytica</name>
    <dbReference type="NCBI Taxonomy" id="4952"/>
    <lineage>
        <taxon>Eukaryota</taxon>
        <taxon>Fungi</taxon>
        <taxon>Dikarya</taxon>
        <taxon>Ascomycota</taxon>
        <taxon>Saccharomycotina</taxon>
        <taxon>Dipodascomycetes</taxon>
        <taxon>Dipodascales</taxon>
        <taxon>Dipodascales incertae sedis</taxon>
        <taxon>Yarrowia</taxon>
    </lineage>
</organism>
<dbReference type="Proteomes" id="UP000256601">
    <property type="component" value="Unassembled WGS sequence"/>
</dbReference>